<dbReference type="Gene3D" id="3.90.1150.10">
    <property type="entry name" value="Aspartate Aminotransferase, domain 1"/>
    <property type="match status" value="1"/>
</dbReference>
<evidence type="ECO:0000256" key="21">
    <source>
        <dbReference type="ARBA" id="ARBA00043749"/>
    </source>
</evidence>
<evidence type="ECO:0000313" key="40">
    <source>
        <dbReference type="EMBL" id="CAK1585906.1"/>
    </source>
</evidence>
<keyword evidence="10" id="KW-0496">Mitochondrion</keyword>
<evidence type="ECO:0000256" key="27">
    <source>
        <dbReference type="ARBA" id="ARBA00043826"/>
    </source>
</evidence>
<dbReference type="PROSITE" id="PS00600">
    <property type="entry name" value="AA_TRANSFER_CLASS_3"/>
    <property type="match status" value="1"/>
</dbReference>
<dbReference type="Proteomes" id="UP001314205">
    <property type="component" value="Unassembled WGS sequence"/>
</dbReference>
<keyword evidence="8 39" id="KW-0663">Pyridoxal phosphate</keyword>
<evidence type="ECO:0000256" key="32">
    <source>
        <dbReference type="ARBA" id="ARBA00048264"/>
    </source>
</evidence>
<evidence type="ECO:0000256" key="29">
    <source>
        <dbReference type="ARBA" id="ARBA00044257"/>
    </source>
</evidence>
<evidence type="ECO:0000256" key="5">
    <source>
        <dbReference type="ARBA" id="ARBA00013049"/>
    </source>
</evidence>
<evidence type="ECO:0000256" key="36">
    <source>
        <dbReference type="ARBA" id="ARBA00048916"/>
    </source>
</evidence>
<comment type="caution">
    <text evidence="40">The sequence shown here is derived from an EMBL/GenBank/DDBJ whole genome shotgun (WGS) entry which is preliminary data.</text>
</comment>
<evidence type="ECO:0000256" key="8">
    <source>
        <dbReference type="ARBA" id="ARBA00022898"/>
    </source>
</evidence>
<evidence type="ECO:0000256" key="26">
    <source>
        <dbReference type="ARBA" id="ARBA00043825"/>
    </source>
</evidence>
<comment type="catalytic activity">
    <reaction evidence="22">
        <text>2-oxobutanoate + L-alanine = (2S)-2-aminobutanoate + pyruvate</text>
        <dbReference type="Rhea" id="RHEA:77355"/>
        <dbReference type="ChEBI" id="CHEBI:15361"/>
        <dbReference type="ChEBI" id="CHEBI:16763"/>
        <dbReference type="ChEBI" id="CHEBI:57972"/>
        <dbReference type="ChEBI" id="CHEBI:74359"/>
        <dbReference type="EC" id="2.6.1.44"/>
    </reaction>
</comment>
<comment type="catalytic activity">
    <reaction evidence="20">
        <text>(R)-3-amino-2-methylpropanoate + pyruvate = 2-methyl-3-oxopropanoate + L-alanine</text>
        <dbReference type="Rhea" id="RHEA:18393"/>
        <dbReference type="ChEBI" id="CHEBI:15361"/>
        <dbReference type="ChEBI" id="CHEBI:57700"/>
        <dbReference type="ChEBI" id="CHEBI:57731"/>
        <dbReference type="ChEBI" id="CHEBI:57972"/>
        <dbReference type="EC" id="2.6.1.40"/>
    </reaction>
    <physiologicalReaction direction="left-to-right" evidence="20">
        <dbReference type="Rhea" id="RHEA:18394"/>
    </physiologicalReaction>
</comment>
<evidence type="ECO:0000256" key="6">
    <source>
        <dbReference type="ARBA" id="ARBA00022576"/>
    </source>
</evidence>
<evidence type="ECO:0000256" key="22">
    <source>
        <dbReference type="ARBA" id="ARBA00043751"/>
    </source>
</evidence>
<comment type="subunit">
    <text evidence="4">Homotetramer.</text>
</comment>
<comment type="catalytic activity">
    <reaction evidence="35">
        <text>N(omega)-methyl-L-arginine + glyoxylate = 5-(3-methylguanidino)-2-oxopentanoate + glycine</text>
        <dbReference type="Rhea" id="RHEA:77323"/>
        <dbReference type="ChEBI" id="CHEBI:36655"/>
        <dbReference type="ChEBI" id="CHEBI:57305"/>
        <dbReference type="ChEBI" id="CHEBI:114953"/>
        <dbReference type="ChEBI" id="CHEBI:197314"/>
    </reaction>
</comment>
<evidence type="ECO:0000256" key="9">
    <source>
        <dbReference type="ARBA" id="ARBA00022946"/>
    </source>
</evidence>
<dbReference type="Pfam" id="PF00202">
    <property type="entry name" value="Aminotran_3"/>
    <property type="match status" value="1"/>
</dbReference>
<comment type="subcellular location">
    <subcellularLocation>
        <location evidence="2">Mitochondrion</location>
    </subcellularLocation>
</comment>
<comment type="function">
    <text evidence="38">Multifunctional aminotransferase with a broad substrate specificity. Catalyzes the conversion of glyoxylate to glycine using alanine as the amino donor. Catalyzes metabolism of not L- but the D-isomer of D-beta-aminoisobutyric acid to generate 2-methyl-3-oxopropanoate and alanine. Catalyzes the transfer of the amino group from beta-alanine to pyruvate to yield L-alanine and 3-oxopropanoate. Can metabolize NG-monomethyl-L-arginine (NMMA), asymmetric NG,NG-dimethyl-L-arginine (ADMA) and symmetric NG,N'G-dimethyl-L-arginine (SDMA). ADMA is a potent inhibitor of nitric-oxide (NO) synthase, and this activity provides mechanism through which the kidney regulates blood pressure.</text>
</comment>
<proteinExistence type="inferred from homology"/>
<dbReference type="Gene3D" id="3.40.640.10">
    <property type="entry name" value="Type I PLP-dependent aspartate aminotransferase-like (Major domain)"/>
    <property type="match status" value="1"/>
</dbReference>
<protein>
    <recommendedName>
        <fullName evidence="13">Alanine--glyoxylate aminotransferase 2, mitochondrial</fullName>
        <ecNumber evidence="28">2.6.1.18</ecNumber>
        <ecNumber evidence="12">2.6.1.40</ecNumber>
        <ecNumber evidence="5">2.6.1.44</ecNumber>
    </recommendedName>
    <alternativeName>
        <fullName evidence="14">(R)-3-amino-2-methylpropionate--pyruvate transaminase</fullName>
    </alternativeName>
    <alternativeName>
        <fullName evidence="16">Beta-ALAAT II</fullName>
    </alternativeName>
    <alternativeName>
        <fullName evidence="17">Beta-alanine-pyruvate aminotransferase</fullName>
    </alternativeName>
    <alternativeName>
        <fullName evidence="30">D-3-aminoisobutyrate-pyruvate aminotransferase</fullName>
    </alternativeName>
    <alternativeName>
        <fullName evidence="15">D-AIBAT</fullName>
    </alternativeName>
    <alternativeName>
        <fullName evidence="29">D-beta-aminoisobutyrate-pyruvate aminotransferase</fullName>
    </alternativeName>
</protein>
<comment type="catalytic activity">
    <reaction evidence="32">
        <text>L-ornithine + glyoxylate = 5-amino-2-oxopentanoate + glycine</text>
        <dbReference type="Rhea" id="RHEA:77331"/>
        <dbReference type="ChEBI" id="CHEBI:36655"/>
        <dbReference type="ChEBI" id="CHEBI:46911"/>
        <dbReference type="ChEBI" id="CHEBI:57305"/>
        <dbReference type="ChEBI" id="CHEBI:58802"/>
    </reaction>
</comment>
<evidence type="ECO:0000313" key="41">
    <source>
        <dbReference type="Proteomes" id="UP001314205"/>
    </source>
</evidence>
<comment type="catalytic activity">
    <reaction evidence="34">
        <text>N(omega),N(omega)-dimethyl-L-arginine + 2-oxobutanoate = 5-(3,3-dimethylguanidino)-2-oxopentanoate + (2S)-2-aminobutanoate</text>
        <dbReference type="Rhea" id="RHEA:77351"/>
        <dbReference type="ChEBI" id="CHEBI:16763"/>
        <dbReference type="ChEBI" id="CHEBI:58326"/>
        <dbReference type="ChEBI" id="CHEBI:74359"/>
        <dbReference type="ChEBI" id="CHEBI:197301"/>
    </reaction>
</comment>
<comment type="catalytic activity">
    <reaction evidence="37">
        <text>N(omega),N('omega)-dimethyl-L-arginine + glyoxylate = 5-(3,3'-dimethylguanidino)-2-oxopentanoate + glycine</text>
        <dbReference type="Rhea" id="RHEA:77315"/>
        <dbReference type="ChEBI" id="CHEBI:36655"/>
        <dbReference type="ChEBI" id="CHEBI:57305"/>
        <dbReference type="ChEBI" id="CHEBI:197308"/>
        <dbReference type="ChEBI" id="CHEBI:197310"/>
    </reaction>
</comment>
<evidence type="ECO:0000256" key="34">
    <source>
        <dbReference type="ARBA" id="ARBA00048560"/>
    </source>
</evidence>
<evidence type="ECO:0000256" key="37">
    <source>
        <dbReference type="ARBA" id="ARBA00049480"/>
    </source>
</evidence>
<comment type="catalytic activity">
    <reaction evidence="21">
        <text>N(omega),N(omega)-dimethyl-L-arginine + oxaloacetate = 5-(3,3-dimethylguanidino)-2-oxopentanoate + L-aspartate</text>
        <dbReference type="Rhea" id="RHEA:77343"/>
        <dbReference type="ChEBI" id="CHEBI:16452"/>
        <dbReference type="ChEBI" id="CHEBI:29991"/>
        <dbReference type="ChEBI" id="CHEBI:58326"/>
        <dbReference type="ChEBI" id="CHEBI:197301"/>
    </reaction>
</comment>
<keyword evidence="6" id="KW-0032">Aminotransferase</keyword>
<evidence type="ECO:0000256" key="2">
    <source>
        <dbReference type="ARBA" id="ARBA00004173"/>
    </source>
</evidence>
<dbReference type="InterPro" id="IPR015421">
    <property type="entry name" value="PyrdxlP-dep_Trfase_major"/>
</dbReference>
<comment type="cofactor">
    <cofactor evidence="1">
        <name>pyridoxal 5'-phosphate</name>
        <dbReference type="ChEBI" id="CHEBI:597326"/>
    </cofactor>
</comment>
<dbReference type="EC" id="2.6.1.18" evidence="28"/>
<comment type="catalytic activity">
    <reaction evidence="24">
        <text>L-ornithine + pyruvate = 5-amino-2-oxopentanoate + L-alanine</text>
        <dbReference type="Rhea" id="RHEA:77327"/>
        <dbReference type="ChEBI" id="CHEBI:15361"/>
        <dbReference type="ChEBI" id="CHEBI:46911"/>
        <dbReference type="ChEBI" id="CHEBI:57972"/>
        <dbReference type="ChEBI" id="CHEBI:58802"/>
    </reaction>
</comment>
<dbReference type="PANTHER" id="PTHR45688:SF3">
    <property type="entry name" value="ALANINE--GLYOXYLATE AMINOTRANSFERASE 2, MITOCHONDRIAL"/>
    <property type="match status" value="1"/>
</dbReference>
<evidence type="ECO:0000256" key="13">
    <source>
        <dbReference type="ARBA" id="ARBA00039862"/>
    </source>
</evidence>
<evidence type="ECO:0000256" key="19">
    <source>
        <dbReference type="ARBA" id="ARBA00043679"/>
    </source>
</evidence>
<sequence length="514" mass="56930">MRSRNRVLTDDGVRIFTIPYRPAATRKKRLRETETVTKYYIKQIAKRFVSSSQLPRCDFVPKCYAGPSIQKTDTIKSINVPPAVYDLYKKPLILHQGHMQWLFDHEGRRYLDLFGGIVTVSVGHCHPKVSSALHEQIDTLWHVTNIYRHPKLYEYVEKLVSKFPGDLKVVYLVNSGTEANDLAIILAKAYTGNNDVISLQSGYHGCSSGLMGLTSTQAYRQPMITPAGFYNALLPDPYRGIWGGCRDSLSQAPGACSCPGDCESSDKYVHQLSELLENSVPVGRAAALFAESIQGVNGTVQYPKGYLKKASDLIKKYGGVLVADEVQTGFGRTGDAFWGFQTQGITPDIVTLAKGIGNGFPLAAVVTTKEIANAHTRASYFNTFGGNPLAAAAGKAVLEVIEEENLQENNKVIGKYFIEQLMQLQKVYPIIGDVRGKGLMLAIELVVPGTKTALCQEEFAYIFETIKDLGVLIGRGGRWNNVLRIKPPMCITRQDVDFSISVLEEVLKRHKNRK</sequence>
<dbReference type="InterPro" id="IPR015424">
    <property type="entry name" value="PyrdxlP-dep_Trfase"/>
</dbReference>
<comment type="catalytic activity">
    <reaction evidence="26">
        <text>3-oxopropanoate + L-alanine = beta-alanine + pyruvate</text>
        <dbReference type="Rhea" id="RHEA:14077"/>
        <dbReference type="ChEBI" id="CHEBI:15361"/>
        <dbReference type="ChEBI" id="CHEBI:33190"/>
        <dbReference type="ChEBI" id="CHEBI:57966"/>
        <dbReference type="ChEBI" id="CHEBI:57972"/>
        <dbReference type="EC" id="2.6.1.18"/>
    </reaction>
    <physiologicalReaction direction="right-to-left" evidence="26">
        <dbReference type="Rhea" id="RHEA:14079"/>
    </physiologicalReaction>
</comment>
<keyword evidence="9" id="KW-0809">Transit peptide</keyword>
<evidence type="ECO:0000256" key="25">
    <source>
        <dbReference type="ARBA" id="ARBA00043798"/>
    </source>
</evidence>
<dbReference type="GO" id="GO:0016223">
    <property type="term" value="F:beta-alanine:pyruvate transaminase activity"/>
    <property type="evidence" value="ECO:0007669"/>
    <property type="project" value="UniProtKB-EC"/>
</dbReference>
<evidence type="ECO:0000256" key="35">
    <source>
        <dbReference type="ARBA" id="ARBA00048760"/>
    </source>
</evidence>
<reference evidence="40 41" key="1">
    <citation type="submission" date="2023-11" db="EMBL/GenBank/DDBJ databases">
        <authorList>
            <person name="Hedman E."/>
            <person name="Englund M."/>
            <person name="Stromberg M."/>
            <person name="Nyberg Akerstrom W."/>
            <person name="Nylinder S."/>
            <person name="Jareborg N."/>
            <person name="Kallberg Y."/>
            <person name="Kronander E."/>
        </authorList>
    </citation>
    <scope>NUCLEOTIDE SEQUENCE [LARGE SCALE GENOMIC DNA]</scope>
</reference>
<evidence type="ECO:0000256" key="39">
    <source>
        <dbReference type="RuleBase" id="RU003560"/>
    </source>
</evidence>
<evidence type="ECO:0000256" key="4">
    <source>
        <dbReference type="ARBA" id="ARBA00011881"/>
    </source>
</evidence>
<dbReference type="GO" id="GO:0030170">
    <property type="term" value="F:pyridoxal phosphate binding"/>
    <property type="evidence" value="ECO:0007669"/>
    <property type="project" value="InterPro"/>
</dbReference>
<dbReference type="PANTHER" id="PTHR45688">
    <property type="match status" value="1"/>
</dbReference>
<dbReference type="AlphaFoldDB" id="A0AAV1KS87"/>
<evidence type="ECO:0000256" key="33">
    <source>
        <dbReference type="ARBA" id="ARBA00048500"/>
    </source>
</evidence>
<evidence type="ECO:0000256" key="17">
    <source>
        <dbReference type="ARBA" id="ARBA00042669"/>
    </source>
</evidence>
<comment type="catalytic activity">
    <reaction evidence="31">
        <text>N(omega),N(omega)-dimethyl-L-arginine + glyoxylate = 5-(3,3-dimethylguanidino)-2-oxopentanoate + glycine</text>
        <dbReference type="Rhea" id="RHEA:77311"/>
        <dbReference type="ChEBI" id="CHEBI:36655"/>
        <dbReference type="ChEBI" id="CHEBI:57305"/>
        <dbReference type="ChEBI" id="CHEBI:58326"/>
        <dbReference type="ChEBI" id="CHEBI:197301"/>
    </reaction>
</comment>
<evidence type="ECO:0000256" key="24">
    <source>
        <dbReference type="ARBA" id="ARBA00043777"/>
    </source>
</evidence>
<dbReference type="EC" id="2.6.1.44" evidence="5"/>
<evidence type="ECO:0000256" key="28">
    <source>
        <dbReference type="ARBA" id="ARBA00044055"/>
    </source>
</evidence>
<evidence type="ECO:0000256" key="23">
    <source>
        <dbReference type="ARBA" id="ARBA00043758"/>
    </source>
</evidence>
<organism evidence="40 41">
    <name type="scientific">Parnassius mnemosyne</name>
    <name type="common">clouded apollo</name>
    <dbReference type="NCBI Taxonomy" id="213953"/>
    <lineage>
        <taxon>Eukaryota</taxon>
        <taxon>Metazoa</taxon>
        <taxon>Ecdysozoa</taxon>
        <taxon>Arthropoda</taxon>
        <taxon>Hexapoda</taxon>
        <taxon>Insecta</taxon>
        <taxon>Pterygota</taxon>
        <taxon>Neoptera</taxon>
        <taxon>Endopterygota</taxon>
        <taxon>Lepidoptera</taxon>
        <taxon>Glossata</taxon>
        <taxon>Ditrysia</taxon>
        <taxon>Papilionoidea</taxon>
        <taxon>Papilionidae</taxon>
        <taxon>Parnassiinae</taxon>
        <taxon>Parnassini</taxon>
        <taxon>Parnassius</taxon>
        <taxon>Driopa</taxon>
    </lineage>
</organism>
<evidence type="ECO:0000256" key="10">
    <source>
        <dbReference type="ARBA" id="ARBA00023128"/>
    </source>
</evidence>
<evidence type="ECO:0000256" key="3">
    <source>
        <dbReference type="ARBA" id="ARBA00008954"/>
    </source>
</evidence>
<dbReference type="GO" id="GO:0008453">
    <property type="term" value="F:alanine-glyoxylate transaminase activity"/>
    <property type="evidence" value="ECO:0007669"/>
    <property type="project" value="UniProtKB-EC"/>
</dbReference>
<dbReference type="SUPFAM" id="SSF53383">
    <property type="entry name" value="PLP-dependent transferases"/>
    <property type="match status" value="1"/>
</dbReference>
<evidence type="ECO:0000256" key="38">
    <source>
        <dbReference type="ARBA" id="ARBA00058068"/>
    </source>
</evidence>
<evidence type="ECO:0000256" key="12">
    <source>
        <dbReference type="ARBA" id="ARBA00039130"/>
    </source>
</evidence>
<comment type="catalytic activity">
    <reaction evidence="33">
        <text>2-oxohexanoate + N(omega),N(omega)-dimethyl-L-arginine = L-2-aminohexanoate + 5-(3,3-dimethylguanidino)-2-oxopentanoate</text>
        <dbReference type="Rhea" id="RHEA:77363"/>
        <dbReference type="ChEBI" id="CHEBI:35177"/>
        <dbReference type="ChEBI" id="CHEBI:58326"/>
        <dbReference type="ChEBI" id="CHEBI:58455"/>
        <dbReference type="ChEBI" id="CHEBI:197301"/>
    </reaction>
</comment>
<name>A0AAV1KS87_9NEOP</name>
<evidence type="ECO:0000256" key="14">
    <source>
        <dbReference type="ARBA" id="ARBA00041662"/>
    </source>
</evidence>
<comment type="catalytic activity">
    <reaction evidence="27">
        <text>2-oxopentanoate + N(omega),N(omega)-dimethyl-L-arginine = 5-(3,3-dimethylguanidino)-2-oxopentanoate + L-2-aminopentanoate</text>
        <dbReference type="Rhea" id="RHEA:77359"/>
        <dbReference type="ChEBI" id="CHEBI:28644"/>
        <dbReference type="ChEBI" id="CHEBI:58326"/>
        <dbReference type="ChEBI" id="CHEBI:58441"/>
        <dbReference type="ChEBI" id="CHEBI:197301"/>
    </reaction>
</comment>
<dbReference type="GO" id="GO:0005739">
    <property type="term" value="C:mitochondrion"/>
    <property type="evidence" value="ECO:0007669"/>
    <property type="project" value="UniProtKB-SubCell"/>
</dbReference>
<dbReference type="EC" id="2.6.1.40" evidence="12"/>
<gene>
    <name evidence="40" type="ORF">PARMNEM_LOCUS6928</name>
</gene>
<evidence type="ECO:0000256" key="1">
    <source>
        <dbReference type="ARBA" id="ARBA00001933"/>
    </source>
</evidence>
<evidence type="ECO:0000256" key="20">
    <source>
        <dbReference type="ARBA" id="ARBA00043726"/>
    </source>
</evidence>
<dbReference type="GO" id="GO:0009436">
    <property type="term" value="P:glyoxylate catabolic process"/>
    <property type="evidence" value="ECO:0007669"/>
    <property type="project" value="TreeGrafter"/>
</dbReference>
<comment type="similarity">
    <text evidence="3 39">Belongs to the class-III pyridoxal-phosphate-dependent aminotransferase family.</text>
</comment>
<comment type="catalytic activity">
    <reaction evidence="36">
        <text>oxaloacetate + L-alanine = L-aspartate + pyruvate</text>
        <dbReference type="Rhea" id="RHEA:77347"/>
        <dbReference type="ChEBI" id="CHEBI:15361"/>
        <dbReference type="ChEBI" id="CHEBI:16452"/>
        <dbReference type="ChEBI" id="CHEBI:29991"/>
        <dbReference type="ChEBI" id="CHEBI:57972"/>
    </reaction>
</comment>
<dbReference type="FunFam" id="3.40.640.10:FF:000055">
    <property type="entry name" value="Alanine--glyoxylate aminotransferase 2, mitochondrial"/>
    <property type="match status" value="1"/>
</dbReference>
<evidence type="ECO:0000256" key="15">
    <source>
        <dbReference type="ARBA" id="ARBA00041845"/>
    </source>
</evidence>
<comment type="catalytic activity">
    <reaction evidence="23">
        <text>N(omega)-methyl-L-arginine + pyruvate = 5-(3-methylguanidino)-2-oxopentanoate + L-alanine</text>
        <dbReference type="Rhea" id="RHEA:77319"/>
        <dbReference type="ChEBI" id="CHEBI:15361"/>
        <dbReference type="ChEBI" id="CHEBI:57972"/>
        <dbReference type="ChEBI" id="CHEBI:114953"/>
        <dbReference type="ChEBI" id="CHEBI:197314"/>
    </reaction>
</comment>
<dbReference type="InterPro" id="IPR049704">
    <property type="entry name" value="Aminotrans_3_PPA_site"/>
</dbReference>
<dbReference type="EMBL" id="CAVLGL010000080">
    <property type="protein sequence ID" value="CAK1585906.1"/>
    <property type="molecule type" value="Genomic_DNA"/>
</dbReference>
<evidence type="ECO:0000256" key="11">
    <source>
        <dbReference type="ARBA" id="ARBA00033660"/>
    </source>
</evidence>
<keyword evidence="7" id="KW-0808">Transferase</keyword>
<dbReference type="CDD" id="cd00610">
    <property type="entry name" value="OAT_like"/>
    <property type="match status" value="1"/>
</dbReference>
<dbReference type="InterPro" id="IPR005814">
    <property type="entry name" value="Aminotrans_3"/>
</dbReference>
<comment type="catalytic activity">
    <reaction evidence="11">
        <text>glyoxylate + L-alanine = glycine + pyruvate</text>
        <dbReference type="Rhea" id="RHEA:24248"/>
        <dbReference type="ChEBI" id="CHEBI:15361"/>
        <dbReference type="ChEBI" id="CHEBI:36655"/>
        <dbReference type="ChEBI" id="CHEBI:57305"/>
        <dbReference type="ChEBI" id="CHEBI:57972"/>
        <dbReference type="EC" id="2.6.1.44"/>
    </reaction>
    <physiologicalReaction direction="left-to-right" evidence="11">
        <dbReference type="Rhea" id="RHEA:24249"/>
    </physiologicalReaction>
</comment>
<accession>A0AAV1KS87</accession>
<evidence type="ECO:0000256" key="18">
    <source>
        <dbReference type="ARBA" id="ARBA00043669"/>
    </source>
</evidence>
<comment type="catalytic activity">
    <reaction evidence="25">
        <text>N(omega),N('omega)-dimethyl-L-arginine + pyruvate = 5-(3,3'-dimethylguanidino)-2-oxopentanoate + L-alanine</text>
        <dbReference type="Rhea" id="RHEA:77307"/>
        <dbReference type="ChEBI" id="CHEBI:15361"/>
        <dbReference type="ChEBI" id="CHEBI:57972"/>
        <dbReference type="ChEBI" id="CHEBI:197308"/>
        <dbReference type="ChEBI" id="CHEBI:197310"/>
    </reaction>
</comment>
<evidence type="ECO:0000256" key="30">
    <source>
        <dbReference type="ARBA" id="ARBA00044258"/>
    </source>
</evidence>
<keyword evidence="41" id="KW-1185">Reference proteome</keyword>
<dbReference type="InterPro" id="IPR015422">
    <property type="entry name" value="PyrdxlP-dep_Trfase_small"/>
</dbReference>
<comment type="catalytic activity">
    <reaction evidence="18">
        <text>N(omega),N(omega)-dimethyl-L-arginine + pyruvate = 5-(3,3-dimethylguanidino)-2-oxopentanoate + L-alanine</text>
        <dbReference type="Rhea" id="RHEA:77303"/>
        <dbReference type="ChEBI" id="CHEBI:15361"/>
        <dbReference type="ChEBI" id="CHEBI:57972"/>
        <dbReference type="ChEBI" id="CHEBI:58326"/>
        <dbReference type="ChEBI" id="CHEBI:197301"/>
    </reaction>
</comment>
<evidence type="ECO:0000256" key="7">
    <source>
        <dbReference type="ARBA" id="ARBA00022679"/>
    </source>
</evidence>
<comment type="catalytic activity">
    <reaction evidence="19">
        <text>(2S)-2-aminobutanoate + glyoxylate = 2-oxobutanoate + glycine</text>
        <dbReference type="Rhea" id="RHEA:77339"/>
        <dbReference type="ChEBI" id="CHEBI:16763"/>
        <dbReference type="ChEBI" id="CHEBI:36655"/>
        <dbReference type="ChEBI" id="CHEBI:57305"/>
        <dbReference type="ChEBI" id="CHEBI:74359"/>
    </reaction>
</comment>
<dbReference type="GO" id="GO:0019481">
    <property type="term" value="P:L-alanine catabolic process, by transamination"/>
    <property type="evidence" value="ECO:0007669"/>
    <property type="project" value="TreeGrafter"/>
</dbReference>
<dbReference type="GO" id="GO:0047305">
    <property type="term" value="F:(R)-3-amino-2-methylpropionate-pyruvate transaminase activity"/>
    <property type="evidence" value="ECO:0007669"/>
    <property type="project" value="UniProtKB-EC"/>
</dbReference>
<evidence type="ECO:0000256" key="31">
    <source>
        <dbReference type="ARBA" id="ARBA00047892"/>
    </source>
</evidence>
<evidence type="ECO:0000256" key="16">
    <source>
        <dbReference type="ARBA" id="ARBA00042611"/>
    </source>
</evidence>